<keyword evidence="7" id="KW-0479">Metal-binding</keyword>
<keyword evidence="5 9" id="KW-1133">Transmembrane helix</keyword>
<evidence type="ECO:0000256" key="6">
    <source>
        <dbReference type="ARBA" id="ARBA00023136"/>
    </source>
</evidence>
<evidence type="ECO:0008006" key="12">
    <source>
        <dbReference type="Google" id="ProtNLM"/>
    </source>
</evidence>
<reference evidence="10 11" key="1">
    <citation type="journal article" date="2007" name="Proc. Natl. Acad. Sci. U.S.A.">
        <title>Independent sorting-out of thousands of duplicated gene pairs in two yeast species descended from a whole-genome duplication.</title>
        <authorList>
            <person name="Scannell D.R."/>
            <person name="Frank A.C."/>
            <person name="Conant G.C."/>
            <person name="Byrne K.P."/>
            <person name="Woolfit M."/>
            <person name="Wolfe K.H."/>
        </authorList>
    </citation>
    <scope>NUCLEOTIDE SEQUENCE [LARGE SCALE GENOMIC DNA]</scope>
    <source>
        <strain evidence="11">ATCC 22028 / DSM 70294 / BCRC 21397 / CBS 2163 / NBRC 10782 / NRRL Y-8283 / UCD 57-17</strain>
    </source>
</reference>
<dbReference type="GO" id="GO:0046514">
    <property type="term" value="P:ceramide catabolic process"/>
    <property type="evidence" value="ECO:0007669"/>
    <property type="project" value="TreeGrafter"/>
</dbReference>
<sequence length="310" mass="36214">MGFLRWPYPETPIDGHWGNVTATIDWCEENYVVSSYIAEWSNTISNITYLITASYATYCAYRNQMELRFILIGAGFAVVGVGSWLFHMTLLYRYQLLDELPMIYATTIPAWSMICEYLENKPNNKGNKRQLDRIEWAVGFILSVLVIGITVFYIINRNPLFHEFAYAFLTGIVVIIAGWLNYKHVRNPRAKKNLTHCMAIGIMLFGAGFLSWQLDIRLCSHWINIRRSYLKLPLGIFLELHGWWHVLTGLGVYYYIVFLQYLRVLTQGMKDVNFIWRWRVLPELVRNDHAINTNFSYEFLGNYATPEVSV</sequence>
<keyword evidence="8" id="KW-0862">Zinc</keyword>
<evidence type="ECO:0000313" key="10">
    <source>
        <dbReference type="EMBL" id="EDO18619.1"/>
    </source>
</evidence>
<dbReference type="GO" id="GO:0046872">
    <property type="term" value="F:metal ion binding"/>
    <property type="evidence" value="ECO:0007669"/>
    <property type="project" value="UniProtKB-KW"/>
</dbReference>
<proteinExistence type="inferred from homology"/>
<dbReference type="eggNOG" id="KOG2329">
    <property type="taxonomic scope" value="Eukaryota"/>
</dbReference>
<feature type="transmembrane region" description="Helical" evidence="9">
    <location>
        <begin position="242"/>
        <end position="262"/>
    </location>
</feature>
<name>A7TGL2_VANPO</name>
<dbReference type="STRING" id="436907.A7TGL2"/>
<dbReference type="Proteomes" id="UP000000267">
    <property type="component" value="Unassembled WGS sequence"/>
</dbReference>
<keyword evidence="11" id="KW-1185">Reference proteome</keyword>
<organism evidence="11">
    <name type="scientific">Vanderwaltozyma polyspora (strain ATCC 22028 / DSM 70294 / BCRC 21397 / CBS 2163 / NBRC 10782 / NRRL Y-8283 / UCD 57-17)</name>
    <name type="common">Kluyveromyces polysporus</name>
    <dbReference type="NCBI Taxonomy" id="436907"/>
    <lineage>
        <taxon>Eukaryota</taxon>
        <taxon>Fungi</taxon>
        <taxon>Dikarya</taxon>
        <taxon>Ascomycota</taxon>
        <taxon>Saccharomycotina</taxon>
        <taxon>Saccharomycetes</taxon>
        <taxon>Saccharomycetales</taxon>
        <taxon>Saccharomycetaceae</taxon>
        <taxon>Vanderwaltozyma</taxon>
    </lineage>
</organism>
<dbReference type="InterPro" id="IPR008901">
    <property type="entry name" value="ACER"/>
</dbReference>
<comment type="similarity">
    <text evidence="2">Belongs to the alkaline ceramidase family.</text>
</comment>
<comment type="subcellular location">
    <subcellularLocation>
        <location evidence="1">Membrane</location>
        <topology evidence="1">Multi-pass membrane protein</topology>
    </subcellularLocation>
</comment>
<evidence type="ECO:0000256" key="1">
    <source>
        <dbReference type="ARBA" id="ARBA00004141"/>
    </source>
</evidence>
<dbReference type="PhylomeDB" id="A7TGL2"/>
<feature type="transmembrane region" description="Helical" evidence="9">
    <location>
        <begin position="69"/>
        <end position="94"/>
    </location>
</feature>
<dbReference type="HOGENOM" id="CLU_063293_3_0_1"/>
<evidence type="ECO:0000256" key="5">
    <source>
        <dbReference type="ARBA" id="ARBA00022989"/>
    </source>
</evidence>
<feature type="binding site" evidence="8">
    <location>
        <position position="241"/>
    </location>
    <ligand>
        <name>Zn(2+)</name>
        <dbReference type="ChEBI" id="CHEBI:29105"/>
        <note>catalytic</note>
    </ligand>
</feature>
<feature type="transmembrane region" description="Helical" evidence="9">
    <location>
        <begin position="100"/>
        <end position="118"/>
    </location>
</feature>
<feature type="transmembrane region" description="Helical" evidence="9">
    <location>
        <begin position="194"/>
        <end position="214"/>
    </location>
</feature>
<protein>
    <recommendedName>
        <fullName evidence="12">Alkaline ceramidase YPC1</fullName>
    </recommendedName>
</protein>
<evidence type="ECO:0000256" key="7">
    <source>
        <dbReference type="PIRSR" id="PIRSR608901-1"/>
    </source>
</evidence>
<feature type="transmembrane region" description="Helical" evidence="9">
    <location>
        <begin position="161"/>
        <end position="182"/>
    </location>
</feature>
<feature type="binding site" evidence="7">
    <location>
        <position position="25"/>
    </location>
    <ligand>
        <name>Ca(2+)</name>
        <dbReference type="ChEBI" id="CHEBI:29108"/>
    </ligand>
</feature>
<evidence type="ECO:0000256" key="3">
    <source>
        <dbReference type="ARBA" id="ARBA00022692"/>
    </source>
</evidence>
<feature type="transmembrane region" description="Helical" evidence="9">
    <location>
        <begin position="134"/>
        <end position="155"/>
    </location>
</feature>
<evidence type="ECO:0000256" key="2">
    <source>
        <dbReference type="ARBA" id="ARBA00009780"/>
    </source>
</evidence>
<dbReference type="PANTHER" id="PTHR46187:SF3">
    <property type="entry name" value="ALKALINE CERAMIDASE 3"/>
    <property type="match status" value="1"/>
</dbReference>
<feature type="binding site" evidence="8">
    <location>
        <position position="87"/>
    </location>
    <ligand>
        <name>Zn(2+)</name>
        <dbReference type="ChEBI" id="CHEBI:29105"/>
        <note>catalytic</note>
    </ligand>
</feature>
<evidence type="ECO:0000313" key="11">
    <source>
        <dbReference type="Proteomes" id="UP000000267"/>
    </source>
</evidence>
<feature type="binding site" evidence="7">
    <location>
        <position position="39"/>
    </location>
    <ligand>
        <name>Ca(2+)</name>
        <dbReference type="ChEBI" id="CHEBI:29108"/>
    </ligand>
</feature>
<dbReference type="OMA" id="IMFEPLR"/>
<dbReference type="RefSeq" id="XP_001646477.1">
    <property type="nucleotide sequence ID" value="XM_001646427.1"/>
</dbReference>
<dbReference type="OrthoDB" id="187171at2759"/>
<dbReference type="KEGG" id="vpo:Kpol_1048p50"/>
<accession>A7TGL2</accession>
<feature type="binding site" evidence="7">
    <location>
        <position position="28"/>
    </location>
    <ligand>
        <name>Ca(2+)</name>
        <dbReference type="ChEBI" id="CHEBI:29108"/>
    </ligand>
</feature>
<dbReference type="AlphaFoldDB" id="A7TGL2"/>
<dbReference type="InParanoid" id="A7TGL2"/>
<evidence type="ECO:0000256" key="9">
    <source>
        <dbReference type="SAM" id="Phobius"/>
    </source>
</evidence>
<comment type="cofactor">
    <cofactor evidence="8">
        <name>Zn(2+)</name>
        <dbReference type="ChEBI" id="CHEBI:29105"/>
    </cofactor>
</comment>
<keyword evidence="3 9" id="KW-0812">Transmembrane</keyword>
<dbReference type="PANTHER" id="PTHR46187">
    <property type="entry name" value="ALKALINE CERAMIDASE 3"/>
    <property type="match status" value="1"/>
</dbReference>
<keyword evidence="6 9" id="KW-0472">Membrane</keyword>
<feature type="binding site" evidence="7">
    <location>
        <position position="26"/>
    </location>
    <ligand>
        <name>Ca(2+)</name>
        <dbReference type="ChEBI" id="CHEBI:29108"/>
    </ligand>
</feature>
<feature type="binding site" evidence="7">
    <location>
        <position position="30"/>
    </location>
    <ligand>
        <name>Ca(2+)</name>
        <dbReference type="ChEBI" id="CHEBI:29108"/>
    </ligand>
</feature>
<evidence type="ECO:0000256" key="4">
    <source>
        <dbReference type="ARBA" id="ARBA00022801"/>
    </source>
</evidence>
<dbReference type="GO" id="GO:0005789">
    <property type="term" value="C:endoplasmic reticulum membrane"/>
    <property type="evidence" value="ECO:0007669"/>
    <property type="project" value="TreeGrafter"/>
</dbReference>
<gene>
    <name evidence="10" type="ORF">Kpol_1048p50</name>
</gene>
<dbReference type="GO" id="GO:0046513">
    <property type="term" value="P:ceramide biosynthetic process"/>
    <property type="evidence" value="ECO:0007669"/>
    <property type="project" value="TreeGrafter"/>
</dbReference>
<evidence type="ECO:0000256" key="8">
    <source>
        <dbReference type="PIRSR" id="PIRSR608901-2"/>
    </source>
</evidence>
<keyword evidence="7" id="KW-0106">Calcium</keyword>
<keyword evidence="4" id="KW-0378">Hydrolase</keyword>
<dbReference type="GeneID" id="5546919"/>
<dbReference type="GO" id="GO:0016811">
    <property type="term" value="F:hydrolase activity, acting on carbon-nitrogen (but not peptide) bonds, in linear amides"/>
    <property type="evidence" value="ECO:0007669"/>
    <property type="project" value="InterPro"/>
</dbReference>
<feature type="binding site" evidence="8">
    <location>
        <position position="245"/>
    </location>
    <ligand>
        <name>Zn(2+)</name>
        <dbReference type="ChEBI" id="CHEBI:29105"/>
        <note>catalytic</note>
    </ligand>
</feature>
<dbReference type="EMBL" id="DS480387">
    <property type="protein sequence ID" value="EDO18619.1"/>
    <property type="molecule type" value="Genomic_DNA"/>
</dbReference>
<dbReference type="Pfam" id="PF05875">
    <property type="entry name" value="Ceramidase"/>
    <property type="match status" value="1"/>
</dbReference>